<proteinExistence type="predicted"/>
<reference evidence="2" key="1">
    <citation type="journal article" date="2023" name="G3 (Bethesda)">
        <title>A reference genome for the long-term kleptoplast-retaining sea slug Elysia crispata morphotype clarki.</title>
        <authorList>
            <person name="Eastman K.E."/>
            <person name="Pendleton A.L."/>
            <person name="Shaikh M.A."/>
            <person name="Suttiyut T."/>
            <person name="Ogas R."/>
            <person name="Tomko P."/>
            <person name="Gavelis G."/>
            <person name="Widhalm J.R."/>
            <person name="Wisecaver J.H."/>
        </authorList>
    </citation>
    <scope>NUCLEOTIDE SEQUENCE</scope>
    <source>
        <strain evidence="2">ECLA1</strain>
    </source>
</reference>
<protein>
    <recommendedName>
        <fullName evidence="4">CCHC-type domain-containing protein</fullName>
    </recommendedName>
</protein>
<evidence type="ECO:0000313" key="2">
    <source>
        <dbReference type="EMBL" id="KAK3757883.1"/>
    </source>
</evidence>
<feature type="compositionally biased region" description="Basic residues" evidence="1">
    <location>
        <begin position="292"/>
        <end position="309"/>
    </location>
</feature>
<name>A0AAE0YV79_9GAST</name>
<dbReference type="InterPro" id="IPR036875">
    <property type="entry name" value="Znf_CCHC_sf"/>
</dbReference>
<dbReference type="GO" id="GO:0008270">
    <property type="term" value="F:zinc ion binding"/>
    <property type="evidence" value="ECO:0007669"/>
    <property type="project" value="InterPro"/>
</dbReference>
<dbReference type="Gene3D" id="4.10.60.10">
    <property type="entry name" value="Zinc finger, CCHC-type"/>
    <property type="match status" value="1"/>
</dbReference>
<feature type="compositionally biased region" description="Basic and acidic residues" evidence="1">
    <location>
        <begin position="265"/>
        <end position="291"/>
    </location>
</feature>
<keyword evidence="3" id="KW-1185">Reference proteome</keyword>
<dbReference type="EMBL" id="JAWDGP010005317">
    <property type="protein sequence ID" value="KAK3757883.1"/>
    <property type="molecule type" value="Genomic_DNA"/>
</dbReference>
<organism evidence="2 3">
    <name type="scientific">Elysia crispata</name>
    <name type="common">lettuce slug</name>
    <dbReference type="NCBI Taxonomy" id="231223"/>
    <lineage>
        <taxon>Eukaryota</taxon>
        <taxon>Metazoa</taxon>
        <taxon>Spiralia</taxon>
        <taxon>Lophotrochozoa</taxon>
        <taxon>Mollusca</taxon>
        <taxon>Gastropoda</taxon>
        <taxon>Heterobranchia</taxon>
        <taxon>Euthyneura</taxon>
        <taxon>Panpulmonata</taxon>
        <taxon>Sacoglossa</taxon>
        <taxon>Placobranchoidea</taxon>
        <taxon>Plakobranchidae</taxon>
        <taxon>Elysia</taxon>
    </lineage>
</organism>
<feature type="region of interest" description="Disordered" evidence="1">
    <location>
        <begin position="173"/>
        <end position="321"/>
    </location>
</feature>
<feature type="compositionally biased region" description="Polar residues" evidence="1">
    <location>
        <begin position="311"/>
        <end position="321"/>
    </location>
</feature>
<feature type="compositionally biased region" description="Basic and acidic residues" evidence="1">
    <location>
        <begin position="242"/>
        <end position="252"/>
    </location>
</feature>
<evidence type="ECO:0000313" key="3">
    <source>
        <dbReference type="Proteomes" id="UP001283361"/>
    </source>
</evidence>
<sequence>MRLRKKKKDVIRLTDSDLTTPSLFSERTLVIKTWGPGAIRATHANIVRLVAAIAGVAPTTLQVWRLEDPKRWYTVGPPNLHGKQGELAKIVSSSLGVERFEKVPRKPDQIAAFVPKSREKAIPHFINIKFRDEDTFSLLIVPGRRTECRHCSDTDHWSNNCPTKKTTNAKYTTKQKTRRAADELKLPKSATYEAVKKGPAAVEPERESEAAADDEMEDSQSGWQTVPPRRKRRRQGPTPPREGVKSPDDSFHQRLSPFIRRGRHADRDGRTETDHRRRTQDKHGCLGDKRPPIRKGRQRRRPGQHRRGQTKLLSFSTFILP</sequence>
<evidence type="ECO:0008006" key="4">
    <source>
        <dbReference type="Google" id="ProtNLM"/>
    </source>
</evidence>
<comment type="caution">
    <text evidence="2">The sequence shown here is derived from an EMBL/GenBank/DDBJ whole genome shotgun (WGS) entry which is preliminary data.</text>
</comment>
<gene>
    <name evidence="2" type="ORF">RRG08_014438</name>
</gene>
<dbReference type="SUPFAM" id="SSF57756">
    <property type="entry name" value="Retrovirus zinc finger-like domains"/>
    <property type="match status" value="1"/>
</dbReference>
<dbReference type="GO" id="GO:0003676">
    <property type="term" value="F:nucleic acid binding"/>
    <property type="evidence" value="ECO:0007669"/>
    <property type="project" value="InterPro"/>
</dbReference>
<dbReference type="Proteomes" id="UP001283361">
    <property type="component" value="Unassembled WGS sequence"/>
</dbReference>
<evidence type="ECO:0000256" key="1">
    <source>
        <dbReference type="SAM" id="MobiDB-lite"/>
    </source>
</evidence>
<dbReference type="AlphaFoldDB" id="A0AAE0YV79"/>
<accession>A0AAE0YV79</accession>